<protein>
    <recommendedName>
        <fullName evidence="5">Small ribosomal subunit protein uS10 domain-containing protein</fullName>
    </recommendedName>
</protein>
<dbReference type="Pfam" id="PF00338">
    <property type="entry name" value="Ribosomal_S10"/>
    <property type="match status" value="1"/>
</dbReference>
<sequence length="209" mass="24210">MSSPLLKSAAVVSGEHGVRTSLRSSRGLDGLNRNFVYHFQSNDIRKWMINESMRRIQNVLLRGGAVLHGDVVGLRRRRKNWCVLRSPHIDKKSREHFEQVTHRREIRFSVPLSNEIEYPQTRELAYQVASRLPDNVAVKVEQRMPGLLLIPELARLMKQLNGFTPEEIQEKDHKVQLKLKELEDKRNAELASLNSQEKLPIENDDEDSD</sequence>
<evidence type="ECO:0000256" key="4">
    <source>
        <dbReference type="SAM" id="MobiDB-lite"/>
    </source>
</evidence>
<dbReference type="SUPFAM" id="SSF54999">
    <property type="entry name" value="Ribosomal protein S10"/>
    <property type="match status" value="1"/>
</dbReference>
<evidence type="ECO:0000256" key="2">
    <source>
        <dbReference type="ARBA" id="ARBA00022980"/>
    </source>
</evidence>
<comment type="similarity">
    <text evidence="1">Belongs to the universal ribosomal protein uS10 family.</text>
</comment>
<name>A0A7S1EPI7_9RHOD</name>
<keyword evidence="3" id="KW-0687">Ribonucleoprotein</keyword>
<proteinExistence type="inferred from homology"/>
<dbReference type="GO" id="GO:0003735">
    <property type="term" value="F:structural constituent of ribosome"/>
    <property type="evidence" value="ECO:0007669"/>
    <property type="project" value="InterPro"/>
</dbReference>
<accession>A0A7S1EPI7</accession>
<feature type="domain" description="Small ribosomal subunit protein uS10" evidence="5">
    <location>
        <begin position="36"/>
        <end position="141"/>
    </location>
</feature>
<dbReference type="GO" id="GO:1990904">
    <property type="term" value="C:ribonucleoprotein complex"/>
    <property type="evidence" value="ECO:0007669"/>
    <property type="project" value="UniProtKB-KW"/>
</dbReference>
<dbReference type="InterPro" id="IPR036838">
    <property type="entry name" value="Ribosomal_uS10_dom_sf"/>
</dbReference>
<dbReference type="Gene3D" id="3.30.70.600">
    <property type="entry name" value="Ribosomal protein S10 domain"/>
    <property type="match status" value="1"/>
</dbReference>
<reference evidence="6" key="1">
    <citation type="submission" date="2021-01" db="EMBL/GenBank/DDBJ databases">
        <authorList>
            <person name="Corre E."/>
            <person name="Pelletier E."/>
            <person name="Niang G."/>
            <person name="Scheremetjew M."/>
            <person name="Finn R."/>
            <person name="Kale V."/>
            <person name="Holt S."/>
            <person name="Cochrane G."/>
            <person name="Meng A."/>
            <person name="Brown T."/>
            <person name="Cohen L."/>
        </authorList>
    </citation>
    <scope>NUCLEOTIDE SEQUENCE</scope>
    <source>
        <strain evidence="6">CCMP3278</strain>
    </source>
</reference>
<evidence type="ECO:0000259" key="5">
    <source>
        <dbReference type="SMART" id="SM01403"/>
    </source>
</evidence>
<organism evidence="6">
    <name type="scientific">Timspurckia oligopyrenoides</name>
    <dbReference type="NCBI Taxonomy" id="708627"/>
    <lineage>
        <taxon>Eukaryota</taxon>
        <taxon>Rhodophyta</taxon>
        <taxon>Bangiophyceae</taxon>
        <taxon>Porphyridiales</taxon>
        <taxon>Porphyridiaceae</taxon>
        <taxon>Timspurckia</taxon>
    </lineage>
</organism>
<dbReference type="InterPro" id="IPR001848">
    <property type="entry name" value="Ribosomal_uS10"/>
</dbReference>
<gene>
    <name evidence="6" type="ORF">TOLI1172_LOCUS624</name>
</gene>
<dbReference type="SMART" id="SM01403">
    <property type="entry name" value="Ribosomal_S10"/>
    <property type="match status" value="1"/>
</dbReference>
<dbReference type="EMBL" id="HBFP01000850">
    <property type="protein sequence ID" value="CAD8816236.1"/>
    <property type="molecule type" value="Transcribed_RNA"/>
</dbReference>
<dbReference type="InterPro" id="IPR027486">
    <property type="entry name" value="Ribosomal_uS10_dom"/>
</dbReference>
<evidence type="ECO:0000256" key="3">
    <source>
        <dbReference type="ARBA" id="ARBA00023274"/>
    </source>
</evidence>
<evidence type="ECO:0000256" key="1">
    <source>
        <dbReference type="ARBA" id="ARBA00007102"/>
    </source>
</evidence>
<dbReference type="HAMAP" id="MF_00508">
    <property type="entry name" value="Ribosomal_uS10"/>
    <property type="match status" value="1"/>
</dbReference>
<dbReference type="GO" id="GO:0005840">
    <property type="term" value="C:ribosome"/>
    <property type="evidence" value="ECO:0007669"/>
    <property type="project" value="UniProtKB-KW"/>
</dbReference>
<dbReference type="AlphaFoldDB" id="A0A7S1EPI7"/>
<feature type="region of interest" description="Disordered" evidence="4">
    <location>
        <begin position="188"/>
        <end position="209"/>
    </location>
</feature>
<dbReference type="GO" id="GO:0006412">
    <property type="term" value="P:translation"/>
    <property type="evidence" value="ECO:0007669"/>
    <property type="project" value="InterPro"/>
</dbReference>
<keyword evidence="2" id="KW-0689">Ribosomal protein</keyword>
<evidence type="ECO:0000313" key="6">
    <source>
        <dbReference type="EMBL" id="CAD8816236.1"/>
    </source>
</evidence>